<keyword evidence="2" id="KW-1185">Reference proteome</keyword>
<dbReference type="Proteomes" id="UP000324222">
    <property type="component" value="Unassembled WGS sequence"/>
</dbReference>
<reference evidence="1 2" key="1">
    <citation type="submission" date="2019-05" db="EMBL/GenBank/DDBJ databases">
        <title>Another draft genome of Portunus trituberculatus and its Hox gene families provides insights of decapod evolution.</title>
        <authorList>
            <person name="Jeong J.-H."/>
            <person name="Song I."/>
            <person name="Kim S."/>
            <person name="Choi T."/>
            <person name="Kim D."/>
            <person name="Ryu S."/>
            <person name="Kim W."/>
        </authorList>
    </citation>
    <scope>NUCLEOTIDE SEQUENCE [LARGE SCALE GENOMIC DNA]</scope>
    <source>
        <tissue evidence="1">Muscle</tissue>
    </source>
</reference>
<evidence type="ECO:0000313" key="1">
    <source>
        <dbReference type="EMBL" id="MPC84762.1"/>
    </source>
</evidence>
<accession>A0A5B7ILP9</accession>
<gene>
    <name evidence="1" type="ORF">E2C01_079512</name>
</gene>
<comment type="caution">
    <text evidence="1">The sequence shown here is derived from an EMBL/GenBank/DDBJ whole genome shotgun (WGS) entry which is preliminary data.</text>
</comment>
<name>A0A5B7ILP9_PORTR</name>
<evidence type="ECO:0000313" key="2">
    <source>
        <dbReference type="Proteomes" id="UP000324222"/>
    </source>
</evidence>
<dbReference type="AlphaFoldDB" id="A0A5B7ILP9"/>
<protein>
    <submittedName>
        <fullName evidence="1">Uncharacterized protein</fullName>
    </submittedName>
</protein>
<dbReference type="EMBL" id="VSRR010066375">
    <property type="protein sequence ID" value="MPC84762.1"/>
    <property type="molecule type" value="Genomic_DNA"/>
</dbReference>
<sequence length="81" mass="9060">MRALNGGARACEGGFCQGVARIEKEFLALRKPAVCKLIGPADRWQQRAVSLHAWPVIIVIGYVKFSPRKQICLIEPREDEP</sequence>
<proteinExistence type="predicted"/>
<organism evidence="1 2">
    <name type="scientific">Portunus trituberculatus</name>
    <name type="common">Swimming crab</name>
    <name type="synonym">Neptunus trituberculatus</name>
    <dbReference type="NCBI Taxonomy" id="210409"/>
    <lineage>
        <taxon>Eukaryota</taxon>
        <taxon>Metazoa</taxon>
        <taxon>Ecdysozoa</taxon>
        <taxon>Arthropoda</taxon>
        <taxon>Crustacea</taxon>
        <taxon>Multicrustacea</taxon>
        <taxon>Malacostraca</taxon>
        <taxon>Eumalacostraca</taxon>
        <taxon>Eucarida</taxon>
        <taxon>Decapoda</taxon>
        <taxon>Pleocyemata</taxon>
        <taxon>Brachyura</taxon>
        <taxon>Eubrachyura</taxon>
        <taxon>Portunoidea</taxon>
        <taxon>Portunidae</taxon>
        <taxon>Portuninae</taxon>
        <taxon>Portunus</taxon>
    </lineage>
</organism>